<feature type="transmembrane region" description="Helical" evidence="6">
    <location>
        <begin position="151"/>
        <end position="171"/>
    </location>
</feature>
<dbReference type="EMBL" id="CP038437">
    <property type="protein sequence ID" value="QEM83778.1"/>
    <property type="molecule type" value="Genomic_DNA"/>
</dbReference>
<protein>
    <submittedName>
        <fullName evidence="8">Cation transporter</fullName>
    </submittedName>
</protein>
<keyword evidence="2" id="KW-0813">Transport</keyword>
<dbReference type="InterPro" id="IPR058533">
    <property type="entry name" value="Cation_efflux_TM"/>
</dbReference>
<evidence type="ECO:0000256" key="4">
    <source>
        <dbReference type="ARBA" id="ARBA00022989"/>
    </source>
</evidence>
<reference evidence="8" key="1">
    <citation type="submission" date="2021-02" db="EMBL/GenBank/DDBJ databases">
        <title>Strain Y2R2, a novel species of the genus Halomonas.</title>
        <authorList>
            <person name="Huang H."/>
        </authorList>
    </citation>
    <scope>NUCLEOTIDE SEQUENCE</scope>
    <source>
        <strain evidence="8">Y2R2</strain>
    </source>
</reference>
<dbReference type="GO" id="GO:0015341">
    <property type="term" value="F:zinc efflux antiporter activity"/>
    <property type="evidence" value="ECO:0007669"/>
    <property type="project" value="TreeGrafter"/>
</dbReference>
<dbReference type="GO" id="GO:0005886">
    <property type="term" value="C:plasma membrane"/>
    <property type="evidence" value="ECO:0007669"/>
    <property type="project" value="TreeGrafter"/>
</dbReference>
<dbReference type="OrthoDB" id="2388015at2"/>
<dbReference type="Gene3D" id="1.20.1510.10">
    <property type="entry name" value="Cation efflux protein transmembrane domain"/>
    <property type="match status" value="1"/>
</dbReference>
<feature type="domain" description="Cation efflux protein transmembrane" evidence="7">
    <location>
        <begin position="10"/>
        <end position="209"/>
    </location>
</feature>
<dbReference type="GO" id="GO:0015093">
    <property type="term" value="F:ferrous iron transmembrane transporter activity"/>
    <property type="evidence" value="ECO:0007669"/>
    <property type="project" value="TreeGrafter"/>
</dbReference>
<keyword evidence="4 6" id="KW-1133">Transmembrane helix</keyword>
<organism evidence="8 9">
    <name type="scientific">Halomonas binhaiensis</name>
    <dbReference type="NCBI Taxonomy" id="2562282"/>
    <lineage>
        <taxon>Bacteria</taxon>
        <taxon>Pseudomonadati</taxon>
        <taxon>Pseudomonadota</taxon>
        <taxon>Gammaproteobacteria</taxon>
        <taxon>Oceanospirillales</taxon>
        <taxon>Halomonadaceae</taxon>
        <taxon>Halomonas</taxon>
    </lineage>
</organism>
<dbReference type="PANTHER" id="PTHR43840:SF15">
    <property type="entry name" value="MITOCHONDRIAL METAL TRANSPORTER 1-RELATED"/>
    <property type="match status" value="1"/>
</dbReference>
<accession>A0A5C1NMV7</accession>
<dbReference type="RefSeq" id="WP_149286898.1">
    <property type="nucleotide sequence ID" value="NZ_CP038437.2"/>
</dbReference>
<dbReference type="InterPro" id="IPR050291">
    <property type="entry name" value="CDF_Transporter"/>
</dbReference>
<keyword evidence="3 6" id="KW-0812">Transmembrane</keyword>
<evidence type="ECO:0000256" key="6">
    <source>
        <dbReference type="SAM" id="Phobius"/>
    </source>
</evidence>
<evidence type="ECO:0000256" key="1">
    <source>
        <dbReference type="ARBA" id="ARBA00004141"/>
    </source>
</evidence>
<feature type="transmembrane region" description="Helical" evidence="6">
    <location>
        <begin position="36"/>
        <end position="57"/>
    </location>
</feature>
<dbReference type="GO" id="GO:0006882">
    <property type="term" value="P:intracellular zinc ion homeostasis"/>
    <property type="evidence" value="ECO:0007669"/>
    <property type="project" value="TreeGrafter"/>
</dbReference>
<evidence type="ECO:0000313" key="9">
    <source>
        <dbReference type="Proteomes" id="UP000324285"/>
    </source>
</evidence>
<evidence type="ECO:0000313" key="8">
    <source>
        <dbReference type="EMBL" id="QEM83778.1"/>
    </source>
</evidence>
<comment type="subcellular location">
    <subcellularLocation>
        <location evidence="1">Membrane</location>
        <topology evidence="1">Multi-pass membrane protein</topology>
    </subcellularLocation>
</comment>
<evidence type="ECO:0000256" key="5">
    <source>
        <dbReference type="ARBA" id="ARBA00023136"/>
    </source>
</evidence>
<dbReference type="GO" id="GO:0015086">
    <property type="term" value="F:cadmium ion transmembrane transporter activity"/>
    <property type="evidence" value="ECO:0007669"/>
    <property type="project" value="TreeGrafter"/>
</dbReference>
<evidence type="ECO:0000259" key="7">
    <source>
        <dbReference type="Pfam" id="PF01545"/>
    </source>
</evidence>
<proteinExistence type="predicted"/>
<evidence type="ECO:0000256" key="3">
    <source>
        <dbReference type="ARBA" id="ARBA00022692"/>
    </source>
</evidence>
<feature type="transmembrane region" description="Helical" evidence="6">
    <location>
        <begin position="183"/>
        <end position="203"/>
    </location>
</feature>
<dbReference type="InterPro" id="IPR027469">
    <property type="entry name" value="Cation_efflux_TMD_sf"/>
</dbReference>
<dbReference type="KEGG" id="hbh:E4T21_21045"/>
<keyword evidence="9" id="KW-1185">Reference proteome</keyword>
<gene>
    <name evidence="8" type="ORF">E4T21_21045</name>
</gene>
<name>A0A5C1NMV7_9GAMM</name>
<dbReference type="SUPFAM" id="SSF161111">
    <property type="entry name" value="Cation efflux protein transmembrane domain-like"/>
    <property type="match status" value="1"/>
</dbReference>
<dbReference type="AlphaFoldDB" id="A0A5C1NMV7"/>
<sequence length="301" mass="33662">MSARLEQRTLKLSIATTLTVASLGILFGLVSGAQSIIFDGVFSAIDSAISALSLFVARLLVRETSQRFQHGYWHLEPLVAALNGTILLVLCFYALINAVRGLIGGGHELDFGPATVYAVIVATICFGMYGYERRINKRVDSEFLRIDTQSWLMAGLITSALLGAFVLAWILESTSYAYLTRYADSFLLTILTLCFIPVPMATIRRAFKEIFLMAPSFLDQEVHDAMEPVMKREGLLEYYSHVAKSGRNHVIEIHVLTTPEFAMNHGVVVMDEIREQISSSISIPPQRRWFTVAFTADERWL</sequence>
<keyword evidence="5 6" id="KW-0472">Membrane</keyword>
<dbReference type="Proteomes" id="UP000324285">
    <property type="component" value="Chromosome"/>
</dbReference>
<evidence type="ECO:0000256" key="2">
    <source>
        <dbReference type="ARBA" id="ARBA00022448"/>
    </source>
</evidence>
<feature type="transmembrane region" description="Helical" evidence="6">
    <location>
        <begin position="12"/>
        <end position="30"/>
    </location>
</feature>
<dbReference type="PANTHER" id="PTHR43840">
    <property type="entry name" value="MITOCHONDRIAL METAL TRANSPORTER 1-RELATED"/>
    <property type="match status" value="1"/>
</dbReference>
<feature type="transmembrane region" description="Helical" evidence="6">
    <location>
        <begin position="111"/>
        <end position="131"/>
    </location>
</feature>
<dbReference type="Pfam" id="PF01545">
    <property type="entry name" value="Cation_efflux"/>
    <property type="match status" value="1"/>
</dbReference>
<feature type="transmembrane region" description="Helical" evidence="6">
    <location>
        <begin position="78"/>
        <end position="99"/>
    </location>
</feature>